<dbReference type="Pfam" id="PF00171">
    <property type="entry name" value="Aldedh"/>
    <property type="match status" value="1"/>
</dbReference>
<dbReference type="RefSeq" id="WP_120368937.1">
    <property type="nucleotide sequence ID" value="NZ_RAXU01000002.1"/>
</dbReference>
<dbReference type="AlphaFoldDB" id="A0A3A8F4U0"/>
<dbReference type="PANTHER" id="PTHR43217">
    <property type="entry name" value="SUCCINATE SEMIALDEHYDE DEHYDROGENASE [NAD(P)+] SAD"/>
    <property type="match status" value="1"/>
</dbReference>
<comment type="caution">
    <text evidence="8">The sequence shown here is derived from an EMBL/GenBank/DDBJ whole genome shotgun (WGS) entry which is preliminary data.</text>
</comment>
<dbReference type="GO" id="GO:0004777">
    <property type="term" value="F:succinate-semialdehyde dehydrogenase (NAD+) activity"/>
    <property type="evidence" value="ECO:0007669"/>
    <property type="project" value="TreeGrafter"/>
</dbReference>
<dbReference type="CDD" id="cd07100">
    <property type="entry name" value="ALDH_SSADH1_GabD1"/>
    <property type="match status" value="1"/>
</dbReference>
<organism evidence="8 9">
    <name type="scientific">Acinetobacter guerrae</name>
    <dbReference type="NCBI Taxonomy" id="1843371"/>
    <lineage>
        <taxon>Bacteria</taxon>
        <taxon>Pseudomonadati</taxon>
        <taxon>Pseudomonadota</taxon>
        <taxon>Gammaproteobacteria</taxon>
        <taxon>Moraxellales</taxon>
        <taxon>Moraxellaceae</taxon>
        <taxon>Acinetobacter</taxon>
    </lineage>
</organism>
<dbReference type="InterPro" id="IPR047110">
    <property type="entry name" value="GABD/Sad-like"/>
</dbReference>
<evidence type="ECO:0000313" key="8">
    <source>
        <dbReference type="EMBL" id="RKG35743.1"/>
    </source>
</evidence>
<keyword evidence="3 5" id="KW-0560">Oxidoreductase</keyword>
<dbReference type="InterPro" id="IPR015590">
    <property type="entry name" value="Aldehyde_DH_dom"/>
</dbReference>
<evidence type="ECO:0000256" key="4">
    <source>
        <dbReference type="PROSITE-ProRule" id="PRU10007"/>
    </source>
</evidence>
<reference evidence="8 9" key="1">
    <citation type="submission" date="2018-09" db="EMBL/GenBank/DDBJ databases">
        <title>The draft genome of Acinetobacter spp. strains.</title>
        <authorList>
            <person name="Qin J."/>
            <person name="Feng Y."/>
            <person name="Zong Z."/>
        </authorList>
    </citation>
    <scope>NUCLEOTIDE SEQUENCE [LARGE SCALE GENOMIC DNA]</scope>
    <source>
        <strain evidence="8 9">WCHAc060096</strain>
    </source>
</reference>
<keyword evidence="6" id="KW-0175">Coiled coil</keyword>
<dbReference type="Gene3D" id="3.40.605.10">
    <property type="entry name" value="Aldehyde Dehydrogenase, Chain A, domain 1"/>
    <property type="match status" value="1"/>
</dbReference>
<dbReference type="EMBL" id="RAXU01000002">
    <property type="protein sequence ID" value="RKG35743.1"/>
    <property type="molecule type" value="Genomic_DNA"/>
</dbReference>
<evidence type="ECO:0000256" key="6">
    <source>
        <dbReference type="SAM" id="Coils"/>
    </source>
</evidence>
<evidence type="ECO:0000313" key="9">
    <source>
        <dbReference type="Proteomes" id="UP000269001"/>
    </source>
</evidence>
<dbReference type="InterPro" id="IPR016162">
    <property type="entry name" value="Ald_DH_N"/>
</dbReference>
<dbReference type="FunFam" id="3.40.605.10:FF:000012">
    <property type="entry name" value="NAD-dependent succinate-semialdehyde dehydrogenase"/>
    <property type="match status" value="1"/>
</dbReference>
<proteinExistence type="inferred from homology"/>
<evidence type="ECO:0000259" key="7">
    <source>
        <dbReference type="Pfam" id="PF00171"/>
    </source>
</evidence>
<accession>A0A3A8F4U0</accession>
<dbReference type="GO" id="GO:0004030">
    <property type="term" value="F:aldehyde dehydrogenase [NAD(P)+] activity"/>
    <property type="evidence" value="ECO:0007669"/>
    <property type="project" value="InterPro"/>
</dbReference>
<dbReference type="SUPFAM" id="SSF53720">
    <property type="entry name" value="ALDH-like"/>
    <property type="match status" value="1"/>
</dbReference>
<evidence type="ECO:0000256" key="1">
    <source>
        <dbReference type="ARBA" id="ARBA00009986"/>
    </source>
</evidence>
<dbReference type="InterPro" id="IPR016163">
    <property type="entry name" value="Ald_DH_C"/>
</dbReference>
<dbReference type="Gene3D" id="3.40.309.10">
    <property type="entry name" value="Aldehyde Dehydrogenase, Chain A, domain 2"/>
    <property type="match status" value="1"/>
</dbReference>
<dbReference type="InterPro" id="IPR029510">
    <property type="entry name" value="Ald_DH_CS_GLU"/>
</dbReference>
<keyword evidence="2" id="KW-0521">NADP</keyword>
<protein>
    <submittedName>
        <fullName evidence="8">NAD-dependent succinate-semialdehyde dehydrogenase</fullName>
    </submittedName>
</protein>
<name>A0A3A8F4U0_9GAMM</name>
<dbReference type="Proteomes" id="UP000269001">
    <property type="component" value="Unassembled WGS sequence"/>
</dbReference>
<feature type="active site" evidence="4">
    <location>
        <position position="229"/>
    </location>
</feature>
<comment type="similarity">
    <text evidence="1 5">Belongs to the aldehyde dehydrogenase family.</text>
</comment>
<dbReference type="InterPro" id="IPR044148">
    <property type="entry name" value="ALDH_GabD1-like"/>
</dbReference>
<dbReference type="PROSITE" id="PS00687">
    <property type="entry name" value="ALDEHYDE_DEHYDR_GLU"/>
    <property type="match status" value="1"/>
</dbReference>
<gene>
    <name evidence="8" type="ORF">D7V21_02395</name>
</gene>
<evidence type="ECO:0000256" key="2">
    <source>
        <dbReference type="ARBA" id="ARBA00022857"/>
    </source>
</evidence>
<sequence>MSYQSINPYNGQTLKTYPFHDQSKIDQSLADAEKLLKSDWSQKDLEKRISLLKKVATNLREQKQQLAQLMSTEMGKLIKQSLGEVELCAQIAEYYAEHAQKFLSPQKYPTNMGEAWVEHHPLGIIMAVEPWNFPFYQLMRVFAPNCAIGNPVLAKHASIVPQCAEAFEKVIHESGAPAGVWTNLFISTDQVADIIKDPRVQGVALTGSEGAGSSVAEQAGKYVKKSTLELGGNDVFIVLDDADIERAIKIGCQARINNAGQVCTAAKRFILHEKIAEQFKQGMIDAFKKLKTGDPLDESTSLGPLSSASAAENLHKQVVKAVDAGATLLLGGKPIDGAGNFFEATILENIQETNPAWYEEFFGPVAQLYVAQNDDEIVKIANQSHYGLGGAIHSKDIERAKKLASRVETGMIWINSLTQTAPELPFGGVKRSGYGHELSELGFNEFVQKKLVVIPS</sequence>
<dbReference type="InterPro" id="IPR016161">
    <property type="entry name" value="Ald_DH/histidinol_DH"/>
</dbReference>
<keyword evidence="9" id="KW-1185">Reference proteome</keyword>
<feature type="domain" description="Aldehyde dehydrogenase" evidence="7">
    <location>
        <begin position="3"/>
        <end position="452"/>
    </location>
</feature>
<evidence type="ECO:0000256" key="3">
    <source>
        <dbReference type="ARBA" id="ARBA00023002"/>
    </source>
</evidence>
<feature type="coiled-coil region" evidence="6">
    <location>
        <begin position="42"/>
        <end position="72"/>
    </location>
</feature>
<evidence type="ECO:0000256" key="5">
    <source>
        <dbReference type="RuleBase" id="RU003345"/>
    </source>
</evidence>
<dbReference type="PANTHER" id="PTHR43217:SF2">
    <property type="entry name" value="SUCCINATE-SEMIALDEHYDE DEHYDROGENASE [NADP(+)]"/>
    <property type="match status" value="1"/>
</dbReference>
<dbReference type="FunFam" id="3.40.309.10:FF:000009">
    <property type="entry name" value="Aldehyde dehydrogenase A"/>
    <property type="match status" value="1"/>
</dbReference>